<comment type="cofactor">
    <cofactor evidence="1">
        <name>Mg(2+)</name>
        <dbReference type="ChEBI" id="CHEBI:18420"/>
    </cofactor>
</comment>
<evidence type="ECO:0000313" key="5">
    <source>
        <dbReference type="EMBL" id="MFD1787387.1"/>
    </source>
</evidence>
<keyword evidence="5" id="KW-0378">Hydrolase</keyword>
<comment type="similarity">
    <text evidence="2">Belongs to the HAD-like hydrolase superfamily. CbbY/CbbZ/Gph/YieH family.</text>
</comment>
<dbReference type="EMBL" id="JBHUFC010000003">
    <property type="protein sequence ID" value="MFD1787387.1"/>
    <property type="molecule type" value="Genomic_DNA"/>
</dbReference>
<dbReference type="GO" id="GO:0016787">
    <property type="term" value="F:hydrolase activity"/>
    <property type="evidence" value="ECO:0007669"/>
    <property type="project" value="UniProtKB-KW"/>
</dbReference>
<keyword evidence="3" id="KW-0479">Metal-binding</keyword>
<dbReference type="PANTHER" id="PTHR46193:SF10">
    <property type="entry name" value="6-PHOSPHOGLUCONATE PHOSPHATASE"/>
    <property type="match status" value="1"/>
</dbReference>
<dbReference type="InterPro" id="IPR023214">
    <property type="entry name" value="HAD_sf"/>
</dbReference>
<keyword evidence="4" id="KW-0460">Magnesium</keyword>
<evidence type="ECO:0000313" key="6">
    <source>
        <dbReference type="Proteomes" id="UP001597283"/>
    </source>
</evidence>
<keyword evidence="6" id="KW-1185">Reference proteome</keyword>
<dbReference type="SFLD" id="SFLDS00003">
    <property type="entry name" value="Haloacid_Dehalogenase"/>
    <property type="match status" value="1"/>
</dbReference>
<organism evidence="5 6">
    <name type="scientific">Sphingomonas floccifaciens</name>
    <dbReference type="NCBI Taxonomy" id="1844115"/>
    <lineage>
        <taxon>Bacteria</taxon>
        <taxon>Pseudomonadati</taxon>
        <taxon>Pseudomonadota</taxon>
        <taxon>Alphaproteobacteria</taxon>
        <taxon>Sphingomonadales</taxon>
        <taxon>Sphingomonadaceae</taxon>
        <taxon>Sphingomonas</taxon>
    </lineage>
</organism>
<dbReference type="InterPro" id="IPR023198">
    <property type="entry name" value="PGP-like_dom2"/>
</dbReference>
<evidence type="ECO:0000256" key="1">
    <source>
        <dbReference type="ARBA" id="ARBA00001946"/>
    </source>
</evidence>
<dbReference type="Proteomes" id="UP001597283">
    <property type="component" value="Unassembled WGS sequence"/>
</dbReference>
<dbReference type="Pfam" id="PF00702">
    <property type="entry name" value="Hydrolase"/>
    <property type="match status" value="1"/>
</dbReference>
<accession>A0ABW4NBN1</accession>
<name>A0ABW4NBN1_9SPHN</name>
<dbReference type="InterPro" id="IPR051600">
    <property type="entry name" value="Beta-PGM-like"/>
</dbReference>
<protein>
    <submittedName>
        <fullName evidence="5">HAD family hydrolase</fullName>
    </submittedName>
</protein>
<dbReference type="SFLD" id="SFLDG01129">
    <property type="entry name" value="C1.5:_HAD__Beta-PGM__Phosphata"/>
    <property type="match status" value="1"/>
</dbReference>
<dbReference type="Gene3D" id="3.40.50.1000">
    <property type="entry name" value="HAD superfamily/HAD-like"/>
    <property type="match status" value="1"/>
</dbReference>
<dbReference type="PANTHER" id="PTHR46193">
    <property type="entry name" value="6-PHOSPHOGLUCONATE PHOSPHATASE"/>
    <property type="match status" value="1"/>
</dbReference>
<dbReference type="InterPro" id="IPR036412">
    <property type="entry name" value="HAD-like_sf"/>
</dbReference>
<dbReference type="InterPro" id="IPR006439">
    <property type="entry name" value="HAD-SF_hydro_IA"/>
</dbReference>
<proteinExistence type="inferred from homology"/>
<dbReference type="RefSeq" id="WP_380939772.1">
    <property type="nucleotide sequence ID" value="NZ_JBHUFC010000003.1"/>
</dbReference>
<sequence length="225" mass="23443">MTPLPIRFAALLFDFDGVLVETEYAGNRHIADYLTGIGHPTSPEDSMANFMGLSGADFIGAIERWIGRALPEDFASVREEENARAIRDGVAAVAGAVAFVRALPADLPRAIVSSSSTEWIRAHLDHIGLADAFGDHIYSGKEHVARGKPAPDLYLYAAKALGVPITDCAILEDSPVGATGAVASGGHVIGLCAGTHCGIGHADRLTALGVAAVASDFDEVARLLA</sequence>
<evidence type="ECO:0000256" key="4">
    <source>
        <dbReference type="ARBA" id="ARBA00022842"/>
    </source>
</evidence>
<evidence type="ECO:0000256" key="3">
    <source>
        <dbReference type="ARBA" id="ARBA00022723"/>
    </source>
</evidence>
<reference evidence="6" key="1">
    <citation type="journal article" date="2019" name="Int. J. Syst. Evol. Microbiol.">
        <title>The Global Catalogue of Microorganisms (GCM) 10K type strain sequencing project: providing services to taxonomists for standard genome sequencing and annotation.</title>
        <authorList>
            <consortium name="The Broad Institute Genomics Platform"/>
            <consortium name="The Broad Institute Genome Sequencing Center for Infectious Disease"/>
            <person name="Wu L."/>
            <person name="Ma J."/>
        </authorList>
    </citation>
    <scope>NUCLEOTIDE SEQUENCE [LARGE SCALE GENOMIC DNA]</scope>
    <source>
        <strain evidence="6">Q85</strain>
    </source>
</reference>
<dbReference type="NCBIfam" id="TIGR01509">
    <property type="entry name" value="HAD-SF-IA-v3"/>
    <property type="match status" value="1"/>
</dbReference>
<dbReference type="SUPFAM" id="SSF56784">
    <property type="entry name" value="HAD-like"/>
    <property type="match status" value="1"/>
</dbReference>
<dbReference type="Gene3D" id="1.10.150.240">
    <property type="entry name" value="Putative phosphatase, domain 2"/>
    <property type="match status" value="1"/>
</dbReference>
<gene>
    <name evidence="5" type="ORF">ACFSC3_07365</name>
</gene>
<evidence type="ECO:0000256" key="2">
    <source>
        <dbReference type="ARBA" id="ARBA00006171"/>
    </source>
</evidence>
<comment type="caution">
    <text evidence="5">The sequence shown here is derived from an EMBL/GenBank/DDBJ whole genome shotgun (WGS) entry which is preliminary data.</text>
</comment>